<dbReference type="AlphaFoldDB" id="T1DAT0"/>
<dbReference type="CDD" id="cd00060">
    <property type="entry name" value="FHA"/>
    <property type="match status" value="1"/>
</dbReference>
<dbReference type="GO" id="GO:0106310">
    <property type="term" value="F:protein serine kinase activity"/>
    <property type="evidence" value="ECO:0007669"/>
    <property type="project" value="RHEA"/>
</dbReference>
<comment type="catalytic activity">
    <reaction evidence="4">
        <text>L-threonyl-[protein] + ATP = O-phospho-L-threonyl-[protein] + ADP + H(+)</text>
        <dbReference type="Rhea" id="RHEA:46608"/>
        <dbReference type="Rhea" id="RHEA-COMP:11060"/>
        <dbReference type="Rhea" id="RHEA-COMP:11605"/>
        <dbReference type="ChEBI" id="CHEBI:15378"/>
        <dbReference type="ChEBI" id="CHEBI:30013"/>
        <dbReference type="ChEBI" id="CHEBI:30616"/>
        <dbReference type="ChEBI" id="CHEBI:61977"/>
        <dbReference type="ChEBI" id="CHEBI:456216"/>
        <dbReference type="EC" id="2.7.11.1"/>
    </reaction>
</comment>
<dbReference type="PANTHER" id="PTHR44167">
    <property type="entry name" value="OVARIAN-SPECIFIC SERINE/THREONINE-PROTEIN KINASE LOK-RELATED"/>
    <property type="match status" value="1"/>
</dbReference>
<dbReference type="InterPro" id="IPR000719">
    <property type="entry name" value="Prot_kinase_dom"/>
</dbReference>
<feature type="domain" description="FHA" evidence="6">
    <location>
        <begin position="180"/>
        <end position="230"/>
    </location>
</feature>
<sequence>MKEVCEGVKYLHNFNIIHRDLNPKNIMFDGNTPVVIDFSSAETLQKGEEVIKIKGSKIGTPPFSAPEQFDRGESSKKSDIYSLGMTYLFILVGEVPEVNNDKFSEYVSERVSNSKARQVILSCIEQDTQKRIKNVVEVQKVLSEIALESEEVNTILEEVSKSKGTFLKMDGKIIKLKEKIVIGRQHECDPLACKDNLPLDIFTDSPFVSRHHIIIRKNKDNRIFVVDLGSKKWNRYFWRFWKKVTPF</sequence>
<evidence type="ECO:0000256" key="4">
    <source>
        <dbReference type="ARBA" id="ARBA00047899"/>
    </source>
</evidence>
<gene>
    <name evidence="8" type="ORF">B1A_02201</name>
</gene>
<dbReference type="GO" id="GO:0005634">
    <property type="term" value="C:nucleus"/>
    <property type="evidence" value="ECO:0007669"/>
    <property type="project" value="TreeGrafter"/>
</dbReference>
<dbReference type="Gene3D" id="1.10.510.10">
    <property type="entry name" value="Transferase(Phosphotransferase) domain 1"/>
    <property type="match status" value="1"/>
</dbReference>
<dbReference type="Pfam" id="PF00498">
    <property type="entry name" value="FHA"/>
    <property type="match status" value="1"/>
</dbReference>
<comment type="catalytic activity">
    <reaction evidence="5">
        <text>L-seryl-[protein] + ATP = O-phospho-L-seryl-[protein] + ADP + H(+)</text>
        <dbReference type="Rhea" id="RHEA:17989"/>
        <dbReference type="Rhea" id="RHEA-COMP:9863"/>
        <dbReference type="Rhea" id="RHEA-COMP:11604"/>
        <dbReference type="ChEBI" id="CHEBI:15378"/>
        <dbReference type="ChEBI" id="CHEBI:29999"/>
        <dbReference type="ChEBI" id="CHEBI:30616"/>
        <dbReference type="ChEBI" id="CHEBI:83421"/>
        <dbReference type="ChEBI" id="CHEBI:456216"/>
        <dbReference type="EC" id="2.7.11.1"/>
    </reaction>
</comment>
<reference evidence="8" key="1">
    <citation type="submission" date="2013-08" db="EMBL/GenBank/DDBJ databases">
        <authorList>
            <person name="Mendez C."/>
            <person name="Richter M."/>
            <person name="Ferrer M."/>
            <person name="Sanchez J."/>
        </authorList>
    </citation>
    <scope>NUCLEOTIDE SEQUENCE</scope>
</reference>
<keyword evidence="8" id="KW-0808">Transferase</keyword>
<evidence type="ECO:0000259" key="7">
    <source>
        <dbReference type="PROSITE" id="PS50011"/>
    </source>
</evidence>
<dbReference type="Pfam" id="PF00069">
    <property type="entry name" value="Pkinase"/>
    <property type="match status" value="1"/>
</dbReference>
<dbReference type="InterPro" id="IPR011009">
    <property type="entry name" value="Kinase-like_dom_sf"/>
</dbReference>
<proteinExistence type="predicted"/>
<feature type="domain" description="Protein kinase" evidence="7">
    <location>
        <begin position="1"/>
        <end position="147"/>
    </location>
</feature>
<evidence type="ECO:0000256" key="2">
    <source>
        <dbReference type="ARBA" id="ARBA00022527"/>
    </source>
</evidence>
<dbReference type="SMART" id="SM00220">
    <property type="entry name" value="S_TKc"/>
    <property type="match status" value="1"/>
</dbReference>
<dbReference type="EMBL" id="AUZX01001645">
    <property type="protein sequence ID" value="EQD78544.1"/>
    <property type="molecule type" value="Genomic_DNA"/>
</dbReference>
<dbReference type="SUPFAM" id="SSF56112">
    <property type="entry name" value="Protein kinase-like (PK-like)"/>
    <property type="match status" value="1"/>
</dbReference>
<protein>
    <recommendedName>
        <fullName evidence="1">non-specific serine/threonine protein kinase</fullName>
        <ecNumber evidence="1">2.7.11.1</ecNumber>
    </recommendedName>
</protein>
<evidence type="ECO:0000259" key="6">
    <source>
        <dbReference type="PROSITE" id="PS50006"/>
    </source>
</evidence>
<dbReference type="GO" id="GO:0004674">
    <property type="term" value="F:protein serine/threonine kinase activity"/>
    <property type="evidence" value="ECO:0007669"/>
    <property type="project" value="UniProtKB-KW"/>
</dbReference>
<dbReference type="GO" id="GO:0005737">
    <property type="term" value="C:cytoplasm"/>
    <property type="evidence" value="ECO:0007669"/>
    <property type="project" value="TreeGrafter"/>
</dbReference>
<organism evidence="8">
    <name type="scientific">mine drainage metagenome</name>
    <dbReference type="NCBI Taxonomy" id="410659"/>
    <lineage>
        <taxon>unclassified sequences</taxon>
        <taxon>metagenomes</taxon>
        <taxon>ecological metagenomes</taxon>
    </lineage>
</organism>
<name>T1DAT0_9ZZZZ</name>
<evidence type="ECO:0000256" key="3">
    <source>
        <dbReference type="ARBA" id="ARBA00022777"/>
    </source>
</evidence>
<dbReference type="Gene3D" id="2.60.200.20">
    <property type="match status" value="1"/>
</dbReference>
<keyword evidence="3 8" id="KW-0418">Kinase</keyword>
<dbReference type="PROSITE" id="PS50006">
    <property type="entry name" value="FHA_DOMAIN"/>
    <property type="match status" value="1"/>
</dbReference>
<dbReference type="SUPFAM" id="SSF49879">
    <property type="entry name" value="SMAD/FHA domain"/>
    <property type="match status" value="1"/>
</dbReference>
<comment type="caution">
    <text evidence="8">The sequence shown here is derived from an EMBL/GenBank/DDBJ whole genome shotgun (WGS) entry which is preliminary data.</text>
</comment>
<dbReference type="GO" id="GO:0005524">
    <property type="term" value="F:ATP binding"/>
    <property type="evidence" value="ECO:0007669"/>
    <property type="project" value="InterPro"/>
</dbReference>
<dbReference type="InterPro" id="IPR008984">
    <property type="entry name" value="SMAD_FHA_dom_sf"/>
</dbReference>
<keyword evidence="2 8" id="KW-0723">Serine/threonine-protein kinase</keyword>
<dbReference type="PANTHER" id="PTHR44167:SF24">
    <property type="entry name" value="SERINE_THREONINE-PROTEIN KINASE CHK2"/>
    <property type="match status" value="1"/>
</dbReference>
<evidence type="ECO:0000256" key="1">
    <source>
        <dbReference type="ARBA" id="ARBA00012513"/>
    </source>
</evidence>
<evidence type="ECO:0000313" key="8">
    <source>
        <dbReference type="EMBL" id="EQD78544.1"/>
    </source>
</evidence>
<dbReference type="GO" id="GO:0044773">
    <property type="term" value="P:mitotic DNA damage checkpoint signaling"/>
    <property type="evidence" value="ECO:0007669"/>
    <property type="project" value="TreeGrafter"/>
</dbReference>
<reference evidence="8" key="2">
    <citation type="journal article" date="2014" name="ISME J.">
        <title>Microbial stratification in low pH oxic and suboxic macroscopic growths along an acid mine drainage.</title>
        <authorList>
            <person name="Mendez-Garcia C."/>
            <person name="Mesa V."/>
            <person name="Sprenger R.R."/>
            <person name="Richter M."/>
            <person name="Diez M.S."/>
            <person name="Solano J."/>
            <person name="Bargiela R."/>
            <person name="Golyshina O.V."/>
            <person name="Manteca A."/>
            <person name="Ramos J.L."/>
            <person name="Gallego J.R."/>
            <person name="Llorente I."/>
            <person name="Martins Dos Santos V.A."/>
            <person name="Jensen O.N."/>
            <person name="Pelaez A.I."/>
            <person name="Sanchez J."/>
            <person name="Ferrer M."/>
        </authorList>
    </citation>
    <scope>NUCLEOTIDE SEQUENCE</scope>
</reference>
<dbReference type="InterPro" id="IPR000253">
    <property type="entry name" value="FHA_dom"/>
</dbReference>
<accession>T1DAT0</accession>
<evidence type="ECO:0000256" key="5">
    <source>
        <dbReference type="ARBA" id="ARBA00048679"/>
    </source>
</evidence>
<dbReference type="EC" id="2.7.11.1" evidence="1"/>
<dbReference type="PROSITE" id="PS50011">
    <property type="entry name" value="PROTEIN_KINASE_DOM"/>
    <property type="match status" value="1"/>
</dbReference>